<dbReference type="PANTHER" id="PTHR31113:SF13">
    <property type="entry name" value="(RAPE) HYPOTHETICAL PROTEIN"/>
    <property type="match status" value="1"/>
</dbReference>
<keyword evidence="3 6" id="KW-0812">Transmembrane</keyword>
<comment type="subcellular location">
    <subcellularLocation>
        <location evidence="1">Membrane</location>
        <topology evidence="1">Multi-pass membrane protein</topology>
    </subcellularLocation>
</comment>
<name>A0A8S9H5G4_BRACR</name>
<evidence type="ECO:0000256" key="5">
    <source>
        <dbReference type="ARBA" id="ARBA00023136"/>
    </source>
</evidence>
<gene>
    <name evidence="7" type="ORF">F2Q68_00035567</name>
</gene>
<organism evidence="7 8">
    <name type="scientific">Brassica cretica</name>
    <name type="common">Mustard</name>
    <dbReference type="NCBI Taxonomy" id="69181"/>
    <lineage>
        <taxon>Eukaryota</taxon>
        <taxon>Viridiplantae</taxon>
        <taxon>Streptophyta</taxon>
        <taxon>Embryophyta</taxon>
        <taxon>Tracheophyta</taxon>
        <taxon>Spermatophyta</taxon>
        <taxon>Magnoliopsida</taxon>
        <taxon>eudicotyledons</taxon>
        <taxon>Gunneridae</taxon>
        <taxon>Pentapetalae</taxon>
        <taxon>rosids</taxon>
        <taxon>malvids</taxon>
        <taxon>Brassicales</taxon>
        <taxon>Brassicaceae</taxon>
        <taxon>Brassiceae</taxon>
        <taxon>Brassica</taxon>
    </lineage>
</organism>
<evidence type="ECO:0000313" key="8">
    <source>
        <dbReference type="Proteomes" id="UP000712281"/>
    </source>
</evidence>
<proteinExistence type="inferred from homology"/>
<dbReference type="PANTHER" id="PTHR31113">
    <property type="entry name" value="UPF0496 PROTEIN 3-RELATED"/>
    <property type="match status" value="1"/>
</dbReference>
<dbReference type="Proteomes" id="UP000712281">
    <property type="component" value="Unassembled WGS sequence"/>
</dbReference>
<reference evidence="7" key="1">
    <citation type="submission" date="2019-12" db="EMBL/GenBank/DDBJ databases">
        <title>Genome sequencing and annotation of Brassica cretica.</title>
        <authorList>
            <person name="Studholme D.J."/>
            <person name="Sarris P.F."/>
        </authorList>
    </citation>
    <scope>NUCLEOTIDE SEQUENCE</scope>
    <source>
        <strain evidence="7">PFS-001/15</strain>
        <tissue evidence="7">Leaf</tissue>
    </source>
</reference>
<keyword evidence="5 6" id="KW-0472">Membrane</keyword>
<evidence type="ECO:0000313" key="7">
    <source>
        <dbReference type="EMBL" id="KAF2552064.1"/>
    </source>
</evidence>
<dbReference type="InterPro" id="IPR007749">
    <property type="entry name" value="DUF677"/>
</dbReference>
<evidence type="ECO:0000256" key="3">
    <source>
        <dbReference type="ARBA" id="ARBA00022692"/>
    </source>
</evidence>
<protein>
    <submittedName>
        <fullName evidence="7">Uncharacterized protein</fullName>
    </submittedName>
</protein>
<dbReference type="AlphaFoldDB" id="A0A8S9H5G4"/>
<accession>A0A8S9H5G4</accession>
<dbReference type="GO" id="GO:0016020">
    <property type="term" value="C:membrane"/>
    <property type="evidence" value="ECO:0007669"/>
    <property type="project" value="UniProtKB-SubCell"/>
</dbReference>
<feature type="transmembrane region" description="Helical" evidence="6">
    <location>
        <begin position="175"/>
        <end position="197"/>
    </location>
</feature>
<evidence type="ECO:0000256" key="4">
    <source>
        <dbReference type="ARBA" id="ARBA00022989"/>
    </source>
</evidence>
<evidence type="ECO:0000256" key="2">
    <source>
        <dbReference type="ARBA" id="ARBA00009074"/>
    </source>
</evidence>
<evidence type="ECO:0000256" key="1">
    <source>
        <dbReference type="ARBA" id="ARBA00004141"/>
    </source>
</evidence>
<sequence length="340" mass="38066">MNCIKPSSNKNTSLVQTDMRSKYSSDLEYYTSSYQQDSDLNTFDSSLHQRTTSVMKSLADQAAKSQSISQGTLMEVYEFPLDLNRDVISATPSITSQLIIGYAKQFEAESVDTDNKKNKYAKTLEELNKFKAMGDPFDGEFLTQCESVYEQQVLLLEELGKLKAKLDKKQRNVKIWRRLSSVVFITAFVSALILSVAAPAMSAPVVLTVVASGLSTPIDVVGKWCNEMWKKYENAVRRQRELVLSVETGARVNKIARKNYESKLRIRISSVLETVEFAVEREEDEVAMILAVQEIKKIVDGLTDKIKEAGQHAAMFSGLIAVGRLLVLKHIRTLPSNSVS</sequence>
<dbReference type="EMBL" id="QGKW02001988">
    <property type="protein sequence ID" value="KAF2552064.1"/>
    <property type="molecule type" value="Genomic_DNA"/>
</dbReference>
<keyword evidence="4 6" id="KW-1133">Transmembrane helix</keyword>
<comment type="caution">
    <text evidence="7">The sequence shown here is derived from an EMBL/GenBank/DDBJ whole genome shotgun (WGS) entry which is preliminary data.</text>
</comment>
<evidence type="ECO:0000256" key="6">
    <source>
        <dbReference type="SAM" id="Phobius"/>
    </source>
</evidence>
<comment type="similarity">
    <text evidence="2">Belongs to the UPF0496 family.</text>
</comment>
<dbReference type="Pfam" id="PF05055">
    <property type="entry name" value="DUF677"/>
    <property type="match status" value="1"/>
</dbReference>